<evidence type="ECO:0000313" key="2">
    <source>
        <dbReference type="EMBL" id="KAF2243396.1"/>
    </source>
</evidence>
<dbReference type="EMBL" id="ML987205">
    <property type="protein sequence ID" value="KAF2243396.1"/>
    <property type="molecule type" value="Genomic_DNA"/>
</dbReference>
<keyword evidence="3" id="KW-1185">Reference proteome</keyword>
<dbReference type="Proteomes" id="UP000800094">
    <property type="component" value="Unassembled WGS sequence"/>
</dbReference>
<dbReference type="Pfam" id="PF05686">
    <property type="entry name" value="Glyco_transf_90"/>
    <property type="match status" value="1"/>
</dbReference>
<organism evidence="2 3">
    <name type="scientific">Trematosphaeria pertusa</name>
    <dbReference type="NCBI Taxonomy" id="390896"/>
    <lineage>
        <taxon>Eukaryota</taxon>
        <taxon>Fungi</taxon>
        <taxon>Dikarya</taxon>
        <taxon>Ascomycota</taxon>
        <taxon>Pezizomycotina</taxon>
        <taxon>Dothideomycetes</taxon>
        <taxon>Pleosporomycetidae</taxon>
        <taxon>Pleosporales</taxon>
        <taxon>Massarineae</taxon>
        <taxon>Trematosphaeriaceae</taxon>
        <taxon>Trematosphaeria</taxon>
    </lineage>
</organism>
<name>A0A6A6HZE6_9PLEO</name>
<sequence length="403" mass="46074">MRDHLYLEEEQCRTTFPTLFREVDDAVARGNFVFEKSNPDYQGLVQGRIKDGKLYVLSAAPDTVDEIHHERTAILSQVHRALLTSPSPLPDIHFAYVINDSPKNNSWAFARPNKPSTYNTWLMPAFAFWSWPSPALGAMDDILNRIESVEKELAWDKKNDKAVWRGTPWFNPLGHPTLRQDLLKAARGKEWADVAGFNMSNGMEATNILQIEDFCRYKYVVYTEGVTYSGRLPYHQACGSVLLTPPLTYLTHTAWLMRPIHADYLLALFDQANKTHESPAFNSPRYRPPPALLPSVKGWREANAIYVDPKFSNLESVILFLRSHPDVAKRIAQNQRDAVVMAGYLSTAAETCYWRGLIRGWASVAKVDNGWGEELGERFETWILRQVTERRDMVRGKNSRSLQ</sequence>
<dbReference type="PANTHER" id="PTHR12203:SF63">
    <property type="entry name" value="GLYCOSYL TRANSFERASE CAP10 DOMAIN-CONTAINING PROTEIN"/>
    <property type="match status" value="1"/>
</dbReference>
<evidence type="ECO:0000313" key="3">
    <source>
        <dbReference type="Proteomes" id="UP000800094"/>
    </source>
</evidence>
<dbReference type="InterPro" id="IPR006598">
    <property type="entry name" value="CAP10"/>
</dbReference>
<gene>
    <name evidence="2" type="ORF">BU26DRAFT_437108</name>
</gene>
<proteinExistence type="predicted"/>
<reference evidence="2" key="1">
    <citation type="journal article" date="2020" name="Stud. Mycol.">
        <title>101 Dothideomycetes genomes: a test case for predicting lifestyles and emergence of pathogens.</title>
        <authorList>
            <person name="Haridas S."/>
            <person name="Albert R."/>
            <person name="Binder M."/>
            <person name="Bloem J."/>
            <person name="Labutti K."/>
            <person name="Salamov A."/>
            <person name="Andreopoulos B."/>
            <person name="Baker S."/>
            <person name="Barry K."/>
            <person name="Bills G."/>
            <person name="Bluhm B."/>
            <person name="Cannon C."/>
            <person name="Castanera R."/>
            <person name="Culley D."/>
            <person name="Daum C."/>
            <person name="Ezra D."/>
            <person name="Gonzalez J."/>
            <person name="Henrissat B."/>
            <person name="Kuo A."/>
            <person name="Liang C."/>
            <person name="Lipzen A."/>
            <person name="Lutzoni F."/>
            <person name="Magnuson J."/>
            <person name="Mondo S."/>
            <person name="Nolan M."/>
            <person name="Ohm R."/>
            <person name="Pangilinan J."/>
            <person name="Park H.-J."/>
            <person name="Ramirez L."/>
            <person name="Alfaro M."/>
            <person name="Sun H."/>
            <person name="Tritt A."/>
            <person name="Yoshinaga Y."/>
            <person name="Zwiers L.-H."/>
            <person name="Turgeon B."/>
            <person name="Goodwin S."/>
            <person name="Spatafora J."/>
            <person name="Crous P."/>
            <person name="Grigoriev I."/>
        </authorList>
    </citation>
    <scope>NUCLEOTIDE SEQUENCE</scope>
    <source>
        <strain evidence="2">CBS 122368</strain>
    </source>
</reference>
<protein>
    <recommendedName>
        <fullName evidence="1">Glycosyl transferase CAP10 domain-containing protein</fullName>
    </recommendedName>
</protein>
<dbReference type="AlphaFoldDB" id="A0A6A6HZE6"/>
<dbReference type="OrthoDB" id="202415at2759"/>
<dbReference type="SMART" id="SM00672">
    <property type="entry name" value="CAP10"/>
    <property type="match status" value="1"/>
</dbReference>
<evidence type="ECO:0000259" key="1">
    <source>
        <dbReference type="SMART" id="SM00672"/>
    </source>
</evidence>
<dbReference type="GeneID" id="54577544"/>
<dbReference type="InterPro" id="IPR051091">
    <property type="entry name" value="O-Glucosyltr/Glycosyltrsf_90"/>
</dbReference>
<feature type="domain" description="Glycosyl transferase CAP10" evidence="1">
    <location>
        <begin position="88"/>
        <end position="368"/>
    </location>
</feature>
<dbReference type="PANTHER" id="PTHR12203">
    <property type="entry name" value="KDEL LYS-ASP-GLU-LEU CONTAINING - RELATED"/>
    <property type="match status" value="1"/>
</dbReference>
<dbReference type="RefSeq" id="XP_033678400.1">
    <property type="nucleotide sequence ID" value="XM_033824214.1"/>
</dbReference>
<accession>A0A6A6HZE6</accession>